<evidence type="ECO:0000256" key="1">
    <source>
        <dbReference type="SAM" id="MobiDB-lite"/>
    </source>
</evidence>
<evidence type="ECO:0000313" key="2">
    <source>
        <dbReference type="EMBL" id="ETI38133.1"/>
    </source>
</evidence>
<organism evidence="2 3">
    <name type="scientific">Phytophthora nicotianae P1569</name>
    <dbReference type="NCBI Taxonomy" id="1317065"/>
    <lineage>
        <taxon>Eukaryota</taxon>
        <taxon>Sar</taxon>
        <taxon>Stramenopiles</taxon>
        <taxon>Oomycota</taxon>
        <taxon>Peronosporomycetes</taxon>
        <taxon>Peronosporales</taxon>
        <taxon>Peronosporaceae</taxon>
        <taxon>Phytophthora</taxon>
    </lineage>
</organism>
<comment type="caution">
    <text evidence="2">The sequence shown here is derived from an EMBL/GenBank/DDBJ whole genome shotgun (WGS) entry which is preliminary data.</text>
</comment>
<protein>
    <submittedName>
        <fullName evidence="2">Uncharacterized protein</fullName>
    </submittedName>
</protein>
<accession>V9EHW5</accession>
<dbReference type="AlphaFoldDB" id="V9EHW5"/>
<evidence type="ECO:0000313" key="3">
    <source>
        <dbReference type="Proteomes" id="UP000018721"/>
    </source>
</evidence>
<feature type="compositionally biased region" description="Polar residues" evidence="1">
    <location>
        <begin position="39"/>
        <end position="48"/>
    </location>
</feature>
<name>V9EHW5_PHYNI</name>
<gene>
    <name evidence="2" type="ORF">F443_16054</name>
</gene>
<dbReference type="EMBL" id="ANIZ01002799">
    <property type="protein sequence ID" value="ETI38133.1"/>
    <property type="molecule type" value="Genomic_DNA"/>
</dbReference>
<proteinExistence type="predicted"/>
<feature type="compositionally biased region" description="Basic and acidic residues" evidence="1">
    <location>
        <begin position="19"/>
        <end position="31"/>
    </location>
</feature>
<dbReference type="Proteomes" id="UP000018721">
    <property type="component" value="Unassembled WGS sequence"/>
</dbReference>
<keyword evidence="3" id="KW-1185">Reference proteome</keyword>
<feature type="region of interest" description="Disordered" evidence="1">
    <location>
        <begin position="1"/>
        <end position="50"/>
    </location>
</feature>
<dbReference type="HOGENOM" id="CLU_2445608_0_0_1"/>
<sequence length="90" mass="9789">MPGKDGQAARHLQRGRQGVRSEDDKEGKQDGNDLDGVSDRSNGSTNEYWESVEEADELLTVQEYEIAGGFVKLGPVRGHEVPKSAVVAAY</sequence>
<reference evidence="2 3" key="1">
    <citation type="submission" date="2013-11" db="EMBL/GenBank/DDBJ databases">
        <title>The Genome Sequence of Phytophthora parasitica P1569.</title>
        <authorList>
            <consortium name="The Broad Institute Genomics Platform"/>
            <person name="Russ C."/>
            <person name="Tyler B."/>
            <person name="Panabieres F."/>
            <person name="Shan W."/>
            <person name="Tripathy S."/>
            <person name="Grunwald N."/>
            <person name="Machado M."/>
            <person name="Johnson C.S."/>
            <person name="Arredondo F."/>
            <person name="Hong C."/>
            <person name="Coffey M."/>
            <person name="Young S.K."/>
            <person name="Zeng Q."/>
            <person name="Gargeya S."/>
            <person name="Fitzgerald M."/>
            <person name="Abouelleil A."/>
            <person name="Alvarado L."/>
            <person name="Chapman S.B."/>
            <person name="Gainer-Dewar J."/>
            <person name="Goldberg J."/>
            <person name="Griggs A."/>
            <person name="Gujja S."/>
            <person name="Hansen M."/>
            <person name="Howarth C."/>
            <person name="Imamovic A."/>
            <person name="Ireland A."/>
            <person name="Larimer J."/>
            <person name="McCowan C."/>
            <person name="Murphy C."/>
            <person name="Pearson M."/>
            <person name="Poon T.W."/>
            <person name="Priest M."/>
            <person name="Roberts A."/>
            <person name="Saif S."/>
            <person name="Shea T."/>
            <person name="Sykes S."/>
            <person name="Wortman J."/>
            <person name="Nusbaum C."/>
            <person name="Birren B."/>
        </authorList>
    </citation>
    <scope>NUCLEOTIDE SEQUENCE [LARGE SCALE GENOMIC DNA]</scope>
    <source>
        <strain evidence="2 3">P1569</strain>
    </source>
</reference>